<feature type="domain" description="N-acetyltransferase" evidence="2">
    <location>
        <begin position="3"/>
        <end position="156"/>
    </location>
</feature>
<dbReference type="PANTHER" id="PTHR13947">
    <property type="entry name" value="GNAT FAMILY N-ACETYLTRANSFERASE"/>
    <property type="match status" value="1"/>
</dbReference>
<proteinExistence type="predicted"/>
<evidence type="ECO:0000256" key="1">
    <source>
        <dbReference type="ARBA" id="ARBA00022679"/>
    </source>
</evidence>
<keyword evidence="4" id="KW-1185">Reference proteome</keyword>
<evidence type="ECO:0000313" key="3">
    <source>
        <dbReference type="EMBL" id="MFD2647845.1"/>
    </source>
</evidence>
<dbReference type="GO" id="GO:0016746">
    <property type="term" value="F:acyltransferase activity"/>
    <property type="evidence" value="ECO:0007669"/>
    <property type="project" value="UniProtKB-KW"/>
</dbReference>
<dbReference type="SUPFAM" id="SSF55729">
    <property type="entry name" value="Acyl-CoA N-acyltransferases (Nat)"/>
    <property type="match status" value="1"/>
</dbReference>
<dbReference type="Gene3D" id="3.40.630.30">
    <property type="match status" value="1"/>
</dbReference>
<dbReference type="PANTHER" id="PTHR13947:SF37">
    <property type="entry name" value="LD18367P"/>
    <property type="match status" value="1"/>
</dbReference>
<name>A0ABW5QJB6_9HYPH</name>
<organism evidence="3 4">
    <name type="scientific">Devosia albogilva</name>
    <dbReference type="NCBI Taxonomy" id="429726"/>
    <lineage>
        <taxon>Bacteria</taxon>
        <taxon>Pseudomonadati</taxon>
        <taxon>Pseudomonadota</taxon>
        <taxon>Alphaproteobacteria</taxon>
        <taxon>Hyphomicrobiales</taxon>
        <taxon>Devosiaceae</taxon>
        <taxon>Devosia</taxon>
    </lineage>
</organism>
<keyword evidence="3" id="KW-0012">Acyltransferase</keyword>
<evidence type="ECO:0000259" key="2">
    <source>
        <dbReference type="PROSITE" id="PS51186"/>
    </source>
</evidence>
<dbReference type="PROSITE" id="PS51186">
    <property type="entry name" value="GNAT"/>
    <property type="match status" value="1"/>
</dbReference>
<dbReference type="InterPro" id="IPR016181">
    <property type="entry name" value="Acyl_CoA_acyltransferase"/>
</dbReference>
<dbReference type="CDD" id="cd04301">
    <property type="entry name" value="NAT_SF"/>
    <property type="match status" value="1"/>
</dbReference>
<dbReference type="GO" id="GO:0005840">
    <property type="term" value="C:ribosome"/>
    <property type="evidence" value="ECO:0007669"/>
    <property type="project" value="UniProtKB-KW"/>
</dbReference>
<protein>
    <submittedName>
        <fullName evidence="3">GNAT family N-acetyltransferase</fullName>
        <ecNumber evidence="3">2.3.-.-</ecNumber>
    </submittedName>
</protein>
<evidence type="ECO:0000313" key="4">
    <source>
        <dbReference type="Proteomes" id="UP001597521"/>
    </source>
</evidence>
<keyword evidence="3" id="KW-0687">Ribonucleoprotein</keyword>
<keyword evidence="1 3" id="KW-0808">Transferase</keyword>
<dbReference type="InterPro" id="IPR050769">
    <property type="entry name" value="NAT_camello-type"/>
</dbReference>
<keyword evidence="3" id="KW-0689">Ribosomal protein</keyword>
<dbReference type="InterPro" id="IPR000182">
    <property type="entry name" value="GNAT_dom"/>
</dbReference>
<dbReference type="RefSeq" id="WP_386832870.1">
    <property type="nucleotide sequence ID" value="NZ_JBHUNP010000001.1"/>
</dbReference>
<dbReference type="EC" id="2.3.-.-" evidence="3"/>
<reference evidence="4" key="1">
    <citation type="journal article" date="2019" name="Int. J. Syst. Evol. Microbiol.">
        <title>The Global Catalogue of Microorganisms (GCM) 10K type strain sequencing project: providing services to taxonomists for standard genome sequencing and annotation.</title>
        <authorList>
            <consortium name="The Broad Institute Genomics Platform"/>
            <consortium name="The Broad Institute Genome Sequencing Center for Infectious Disease"/>
            <person name="Wu L."/>
            <person name="Ma J."/>
        </authorList>
    </citation>
    <scope>NUCLEOTIDE SEQUENCE [LARGE SCALE GENOMIC DNA]</scope>
    <source>
        <strain evidence="4">CCM 7427</strain>
    </source>
</reference>
<dbReference type="Proteomes" id="UP001597521">
    <property type="component" value="Unassembled WGS sequence"/>
</dbReference>
<dbReference type="EMBL" id="JBHUNP010000001">
    <property type="protein sequence ID" value="MFD2647845.1"/>
    <property type="molecule type" value="Genomic_DNA"/>
</dbReference>
<dbReference type="Pfam" id="PF00583">
    <property type="entry name" value="Acetyltransf_1"/>
    <property type="match status" value="1"/>
</dbReference>
<accession>A0ABW5QJB6</accession>
<sequence length="172" mass="18850">MTYSIRRLGPQDLGAYRALRLEALEAAPEAFGTAHEEAARQSDAYFRSLLERLAVFGAFDAEGTLAGMVAFARREGVKARHVGDIISVYVGPSLRGTGASLALIEAAVDHARHHVIQLELGVGTYNTAAIRLYEKAGFRTYGTEPRALFVNGRFIDEHQMVRFLDKAPGEDQ</sequence>
<gene>
    <name evidence="3" type="ORF">ACFSX5_08585</name>
</gene>
<comment type="caution">
    <text evidence="3">The sequence shown here is derived from an EMBL/GenBank/DDBJ whole genome shotgun (WGS) entry which is preliminary data.</text>
</comment>